<feature type="coiled-coil region" evidence="1">
    <location>
        <begin position="15"/>
        <end position="87"/>
    </location>
</feature>
<keyword evidence="1" id="KW-0175">Coiled coil</keyword>
<keyword evidence="3" id="KW-1185">Reference proteome</keyword>
<name>A0ABW3WIL4_9RHOO</name>
<comment type="caution">
    <text evidence="2">The sequence shown here is derived from an EMBL/GenBank/DDBJ whole genome shotgun (WGS) entry which is preliminary data.</text>
</comment>
<gene>
    <name evidence="2" type="ORF">ACFQ4M_16185</name>
</gene>
<accession>A0ABW3WIL4</accession>
<proteinExistence type="predicted"/>
<protein>
    <submittedName>
        <fullName evidence="2">Uncharacterized protein</fullName>
    </submittedName>
</protein>
<reference evidence="3" key="1">
    <citation type="journal article" date="2019" name="Int. J. Syst. Evol. Microbiol.">
        <title>The Global Catalogue of Microorganisms (GCM) 10K type strain sequencing project: providing services to taxonomists for standard genome sequencing and annotation.</title>
        <authorList>
            <consortium name="The Broad Institute Genomics Platform"/>
            <consortium name="The Broad Institute Genome Sequencing Center for Infectious Disease"/>
            <person name="Wu L."/>
            <person name="Ma J."/>
        </authorList>
    </citation>
    <scope>NUCLEOTIDE SEQUENCE [LARGE SCALE GENOMIC DNA]</scope>
    <source>
        <strain evidence="3">CCUG 48884</strain>
    </source>
</reference>
<evidence type="ECO:0000256" key="1">
    <source>
        <dbReference type="SAM" id="Coils"/>
    </source>
</evidence>
<dbReference type="Proteomes" id="UP001597158">
    <property type="component" value="Unassembled WGS sequence"/>
</dbReference>
<evidence type="ECO:0000313" key="2">
    <source>
        <dbReference type="EMBL" id="MFD1265115.1"/>
    </source>
</evidence>
<dbReference type="RefSeq" id="WP_002938272.1">
    <property type="nucleotide sequence ID" value="NZ_JARQZE010000001.1"/>
</dbReference>
<dbReference type="EMBL" id="JBHTMC010000027">
    <property type="protein sequence ID" value="MFD1265115.1"/>
    <property type="molecule type" value="Genomic_DNA"/>
</dbReference>
<sequence>MNRLHAAVQASQPDRARLNEARRQLEHLLEDDSTEARAHHPFARALLTQIRERQRQAAQLERLEREIETHKGELATSRRHAAELQRKLDALTAIERTLPAPSSVPPYGQNGLAPR</sequence>
<organism evidence="2 3">
    <name type="scientific">Thauera mechernichensis</name>
    <dbReference type="NCBI Taxonomy" id="82788"/>
    <lineage>
        <taxon>Bacteria</taxon>
        <taxon>Pseudomonadati</taxon>
        <taxon>Pseudomonadota</taxon>
        <taxon>Betaproteobacteria</taxon>
        <taxon>Rhodocyclales</taxon>
        <taxon>Zoogloeaceae</taxon>
        <taxon>Thauera</taxon>
    </lineage>
</organism>
<evidence type="ECO:0000313" key="3">
    <source>
        <dbReference type="Proteomes" id="UP001597158"/>
    </source>
</evidence>